<proteinExistence type="predicted"/>
<gene>
    <name evidence="2" type="ORF">ACG00Y_27920</name>
</gene>
<feature type="chain" id="PRO_5046913521" description="Tetratricopeptide repeat protein" evidence="1">
    <location>
        <begin position="30"/>
        <end position="508"/>
    </location>
</feature>
<keyword evidence="1" id="KW-0732">Signal</keyword>
<evidence type="ECO:0008006" key="4">
    <source>
        <dbReference type="Google" id="ProtNLM"/>
    </source>
</evidence>
<protein>
    <recommendedName>
        <fullName evidence="4">Tetratricopeptide repeat protein</fullName>
    </recommendedName>
</protein>
<dbReference type="Proteomes" id="UP001606210">
    <property type="component" value="Unassembled WGS sequence"/>
</dbReference>
<accession>A0ABW7FAV5</accession>
<dbReference type="EMBL" id="JBIGHV010000015">
    <property type="protein sequence ID" value="MFG6433762.1"/>
    <property type="molecule type" value="Genomic_DNA"/>
</dbReference>
<dbReference type="InterPro" id="IPR011990">
    <property type="entry name" value="TPR-like_helical_dom_sf"/>
</dbReference>
<dbReference type="Gene3D" id="1.25.40.10">
    <property type="entry name" value="Tetratricopeptide repeat domain"/>
    <property type="match status" value="1"/>
</dbReference>
<comment type="caution">
    <text evidence="2">The sequence shown here is derived from an EMBL/GenBank/DDBJ whole genome shotgun (WGS) entry which is preliminary data.</text>
</comment>
<keyword evidence="3" id="KW-1185">Reference proteome</keyword>
<evidence type="ECO:0000256" key="1">
    <source>
        <dbReference type="SAM" id="SignalP"/>
    </source>
</evidence>
<feature type="signal peptide" evidence="1">
    <location>
        <begin position="1"/>
        <end position="29"/>
    </location>
</feature>
<evidence type="ECO:0000313" key="3">
    <source>
        <dbReference type="Proteomes" id="UP001606210"/>
    </source>
</evidence>
<dbReference type="RefSeq" id="WP_394484787.1">
    <property type="nucleotide sequence ID" value="NZ_JBIGHV010000015.1"/>
</dbReference>
<dbReference type="SUPFAM" id="SSF48452">
    <property type="entry name" value="TPR-like"/>
    <property type="match status" value="1"/>
</dbReference>
<sequence length="508" mass="54795">MNRLFRPSRAAAVLLALAGALAWAAPAWAAQPWLRAESRHFSLLAQTSEATARKRLAELERQQSLMLMALGVPERGARSPAPLLLVSDPALIARVDGTGRPNLHAMTGATVDGFPLVALDVATVAVNPLLFVNAHRVSRRFARAGQPDWYSSGLGNYFGNVSFGADAVEIGGIDTFLTQLEGRRWMDLAEVLKSGEVPSHQQEIYTAQAWLLTHYAHSDVDRLPRFNAYLQRVAVGEDALAALEPATGLSVDALTRELRRHLRKLGVVHLPTGKAPDIRITAVAEAQALAEVDAIAIAAWPTAETGKSLLQSLRDRVAQAGGEQAPDVMRWALAYAETRFGDPERALLLLSPWARQDPAPFEANRLLGWAWLAEAERSQGADRDLALKQARAFLVTAHKQRPDDAPTLYHLARALQAAGNTSVTLSNVAEAAALLEPSVTAYTELAAQAHLQTGDRARALRSLRALVSSKAKDEQANARAALLALQSNETPATALALLNAPKKPNKKP</sequence>
<reference evidence="2 3" key="1">
    <citation type="submission" date="2024-08" db="EMBL/GenBank/DDBJ databases">
        <authorList>
            <person name="Lu H."/>
        </authorList>
    </citation>
    <scope>NUCLEOTIDE SEQUENCE [LARGE SCALE GENOMIC DNA]</scope>
    <source>
        <strain evidence="2 3">LYH14W</strain>
    </source>
</reference>
<evidence type="ECO:0000313" key="2">
    <source>
        <dbReference type="EMBL" id="MFG6433762.1"/>
    </source>
</evidence>
<name>A0ABW7FAV5_9BURK</name>
<organism evidence="2 3">
    <name type="scientific">Pelomonas parva</name>
    <dbReference type="NCBI Taxonomy" id="3299032"/>
    <lineage>
        <taxon>Bacteria</taxon>
        <taxon>Pseudomonadati</taxon>
        <taxon>Pseudomonadota</taxon>
        <taxon>Betaproteobacteria</taxon>
        <taxon>Burkholderiales</taxon>
        <taxon>Sphaerotilaceae</taxon>
        <taxon>Roseateles</taxon>
    </lineage>
</organism>